<organism evidence="5 6">
    <name type="scientific">Aromia moschata</name>
    <dbReference type="NCBI Taxonomy" id="1265417"/>
    <lineage>
        <taxon>Eukaryota</taxon>
        <taxon>Metazoa</taxon>
        <taxon>Ecdysozoa</taxon>
        <taxon>Arthropoda</taxon>
        <taxon>Hexapoda</taxon>
        <taxon>Insecta</taxon>
        <taxon>Pterygota</taxon>
        <taxon>Neoptera</taxon>
        <taxon>Endopterygota</taxon>
        <taxon>Coleoptera</taxon>
        <taxon>Polyphaga</taxon>
        <taxon>Cucujiformia</taxon>
        <taxon>Chrysomeloidea</taxon>
        <taxon>Cerambycidae</taxon>
        <taxon>Cerambycinae</taxon>
        <taxon>Callichromatini</taxon>
        <taxon>Aromia</taxon>
    </lineage>
</organism>
<evidence type="ECO:0000313" key="6">
    <source>
        <dbReference type="Proteomes" id="UP001162162"/>
    </source>
</evidence>
<gene>
    <name evidence="5" type="ORF">NQ318_002528</name>
</gene>
<accession>A0AAV8Y887</accession>
<dbReference type="PANTHER" id="PTHR45996:SF3">
    <property type="entry name" value="CREB-H TRANSCRIPTION FACTOR HOMOLOG LET-607"/>
    <property type="match status" value="1"/>
</dbReference>
<dbReference type="InterPro" id="IPR051381">
    <property type="entry name" value="CREB_ATF_subfamily"/>
</dbReference>
<evidence type="ECO:0000256" key="2">
    <source>
        <dbReference type="ARBA" id="ARBA00023125"/>
    </source>
</evidence>
<keyword evidence="3" id="KW-0804">Transcription</keyword>
<proteinExistence type="predicted"/>
<evidence type="ECO:0000256" key="4">
    <source>
        <dbReference type="ARBA" id="ARBA00023242"/>
    </source>
</evidence>
<keyword evidence="1" id="KW-0805">Transcription regulation</keyword>
<comment type="caution">
    <text evidence="5">The sequence shown here is derived from an EMBL/GenBank/DDBJ whole genome shotgun (WGS) entry which is preliminary data.</text>
</comment>
<dbReference type="PANTHER" id="PTHR45996">
    <property type="entry name" value="AGAP001464-PB"/>
    <property type="match status" value="1"/>
</dbReference>
<evidence type="ECO:0000313" key="5">
    <source>
        <dbReference type="EMBL" id="KAJ8947165.1"/>
    </source>
</evidence>
<sequence length="133" mass="14848">MISASQLKKASIRAKPQILKVQPVSNNGRPVLLPLSVKSIKILNTSGDVAALTGNLKRRKIESVQTIRPAEDEDNNVVSSTNQYPPLALTVEEKRLLAKEGIQLPTHHPLTKNEERELKRIRRKIRNKISAGF</sequence>
<dbReference type="GO" id="GO:0005634">
    <property type="term" value="C:nucleus"/>
    <property type="evidence" value="ECO:0007669"/>
    <property type="project" value="TreeGrafter"/>
</dbReference>
<dbReference type="EMBL" id="JAPWTK010000169">
    <property type="protein sequence ID" value="KAJ8947165.1"/>
    <property type="molecule type" value="Genomic_DNA"/>
</dbReference>
<dbReference type="GO" id="GO:0000981">
    <property type="term" value="F:DNA-binding transcription factor activity, RNA polymerase II-specific"/>
    <property type="evidence" value="ECO:0007669"/>
    <property type="project" value="TreeGrafter"/>
</dbReference>
<name>A0AAV8Y887_9CUCU</name>
<dbReference type="Proteomes" id="UP001162162">
    <property type="component" value="Unassembled WGS sequence"/>
</dbReference>
<keyword evidence="2" id="KW-0238">DNA-binding</keyword>
<dbReference type="SUPFAM" id="SSF47454">
    <property type="entry name" value="A DNA-binding domain in eukaryotic transcription factors"/>
    <property type="match status" value="1"/>
</dbReference>
<dbReference type="GO" id="GO:0000978">
    <property type="term" value="F:RNA polymerase II cis-regulatory region sequence-specific DNA binding"/>
    <property type="evidence" value="ECO:0007669"/>
    <property type="project" value="TreeGrafter"/>
</dbReference>
<evidence type="ECO:0000256" key="3">
    <source>
        <dbReference type="ARBA" id="ARBA00023163"/>
    </source>
</evidence>
<evidence type="ECO:0000256" key="1">
    <source>
        <dbReference type="ARBA" id="ARBA00023015"/>
    </source>
</evidence>
<dbReference type="AlphaFoldDB" id="A0AAV8Y887"/>
<keyword evidence="6" id="KW-1185">Reference proteome</keyword>
<keyword evidence="4" id="KW-0539">Nucleus</keyword>
<protein>
    <submittedName>
        <fullName evidence="5">Uncharacterized protein</fullName>
    </submittedName>
</protein>
<reference evidence="5" key="1">
    <citation type="journal article" date="2023" name="Insect Mol. Biol.">
        <title>Genome sequencing provides insights into the evolution of gene families encoding plant cell wall-degrading enzymes in longhorned beetles.</title>
        <authorList>
            <person name="Shin N.R."/>
            <person name="Okamura Y."/>
            <person name="Kirsch R."/>
            <person name="Pauchet Y."/>
        </authorList>
    </citation>
    <scope>NUCLEOTIDE SEQUENCE</scope>
    <source>
        <strain evidence="5">AMC_N1</strain>
    </source>
</reference>
<dbReference type="InterPro" id="IPR008917">
    <property type="entry name" value="TF_DNA-bd_sf"/>
</dbReference>